<evidence type="ECO:0000259" key="6">
    <source>
        <dbReference type="PROSITE" id="PS50222"/>
    </source>
</evidence>
<keyword evidence="8" id="KW-1185">Reference proteome</keyword>
<dbReference type="PROSITE" id="PS00018">
    <property type="entry name" value="EF_HAND_1"/>
    <property type="match status" value="4"/>
</dbReference>
<name>A0AAW1MTE7_SAPOF</name>
<feature type="domain" description="EF-hand" evidence="6">
    <location>
        <begin position="156"/>
        <end position="191"/>
    </location>
</feature>
<keyword evidence="3" id="KW-0677">Repeat</keyword>
<keyword evidence="4" id="KW-0106">Calcium</keyword>
<evidence type="ECO:0000256" key="2">
    <source>
        <dbReference type="ARBA" id="ARBA00022723"/>
    </source>
</evidence>
<proteinExistence type="predicted"/>
<dbReference type="CDD" id="cd00051">
    <property type="entry name" value="EFh"/>
    <property type="match status" value="2"/>
</dbReference>
<evidence type="ECO:0000256" key="3">
    <source>
        <dbReference type="ARBA" id="ARBA00022737"/>
    </source>
</evidence>
<evidence type="ECO:0000256" key="4">
    <source>
        <dbReference type="ARBA" id="ARBA00022837"/>
    </source>
</evidence>
<feature type="region of interest" description="Disordered" evidence="5">
    <location>
        <begin position="1"/>
        <end position="45"/>
    </location>
</feature>
<dbReference type="EMBL" id="JBDFQZ010000002">
    <property type="protein sequence ID" value="KAK9748637.1"/>
    <property type="molecule type" value="Genomic_DNA"/>
</dbReference>
<dbReference type="GO" id="GO:0043226">
    <property type="term" value="C:organelle"/>
    <property type="evidence" value="ECO:0007669"/>
    <property type="project" value="UniProtKB-ARBA"/>
</dbReference>
<comment type="function">
    <text evidence="1">Potential calcium sensor.</text>
</comment>
<dbReference type="PROSITE" id="PS50222">
    <property type="entry name" value="EF_HAND_2"/>
    <property type="match status" value="4"/>
</dbReference>
<dbReference type="GO" id="GO:0005509">
    <property type="term" value="F:calcium ion binding"/>
    <property type="evidence" value="ECO:0007669"/>
    <property type="project" value="InterPro"/>
</dbReference>
<dbReference type="InterPro" id="IPR039647">
    <property type="entry name" value="EF_hand_pair_protein_CML-like"/>
</dbReference>
<evidence type="ECO:0000256" key="5">
    <source>
        <dbReference type="SAM" id="MobiDB-lite"/>
    </source>
</evidence>
<evidence type="ECO:0000313" key="8">
    <source>
        <dbReference type="Proteomes" id="UP001443914"/>
    </source>
</evidence>
<gene>
    <name evidence="7" type="ORF">RND81_02G071000</name>
</gene>
<dbReference type="SMART" id="SM00054">
    <property type="entry name" value="EFh"/>
    <property type="match status" value="4"/>
</dbReference>
<dbReference type="SUPFAM" id="SSF47473">
    <property type="entry name" value="EF-hand"/>
    <property type="match status" value="1"/>
</dbReference>
<dbReference type="Pfam" id="PF13499">
    <property type="entry name" value="EF-hand_7"/>
    <property type="match status" value="2"/>
</dbReference>
<feature type="domain" description="EF-hand" evidence="6">
    <location>
        <begin position="83"/>
        <end position="118"/>
    </location>
</feature>
<dbReference type="InterPro" id="IPR018247">
    <property type="entry name" value="EF_Hand_1_Ca_BS"/>
</dbReference>
<feature type="domain" description="EF-hand" evidence="6">
    <location>
        <begin position="47"/>
        <end position="82"/>
    </location>
</feature>
<dbReference type="InterPro" id="IPR011992">
    <property type="entry name" value="EF-hand-dom_pair"/>
</dbReference>
<dbReference type="FunFam" id="1.10.238.10:FF:000089">
    <property type="entry name" value="calmodulin-like protein 3"/>
    <property type="match status" value="1"/>
</dbReference>
<dbReference type="AlphaFoldDB" id="A0AAW1MTE7"/>
<feature type="compositionally biased region" description="Low complexity" evidence="5">
    <location>
        <begin position="17"/>
        <end position="40"/>
    </location>
</feature>
<keyword evidence="2" id="KW-0479">Metal-binding</keyword>
<dbReference type="InterPro" id="IPR002048">
    <property type="entry name" value="EF_hand_dom"/>
</dbReference>
<dbReference type="Proteomes" id="UP001443914">
    <property type="component" value="Unassembled WGS sequence"/>
</dbReference>
<sequence>MGFAQTFFKKRKKKNHNINNGETPPSNNQENPPSESCSSSFDSHYPTNTEELEHVFNKFDVNGDGKISSIELGSIMSSLGQEVSEEELDVMMKEVDTDGDGFIDLNEFIALNTIGIDSDEVLMNLKEAFSIYDADGNGSISAQELQMVMKSLGDNYSLNECKKMISGVDNDGDGTIDFEEFKVMMMMGSRFHTFAKV</sequence>
<dbReference type="FunFam" id="1.10.238.10:FF:000178">
    <property type="entry name" value="Calmodulin-2 A"/>
    <property type="match status" value="1"/>
</dbReference>
<dbReference type="Gene3D" id="1.10.238.10">
    <property type="entry name" value="EF-hand"/>
    <property type="match status" value="2"/>
</dbReference>
<feature type="domain" description="EF-hand" evidence="6">
    <location>
        <begin position="120"/>
        <end position="155"/>
    </location>
</feature>
<dbReference type="PANTHER" id="PTHR10891">
    <property type="entry name" value="EF-HAND CALCIUM-BINDING DOMAIN CONTAINING PROTEIN"/>
    <property type="match status" value="1"/>
</dbReference>
<organism evidence="7 8">
    <name type="scientific">Saponaria officinalis</name>
    <name type="common">Common soapwort</name>
    <name type="synonym">Lychnis saponaria</name>
    <dbReference type="NCBI Taxonomy" id="3572"/>
    <lineage>
        <taxon>Eukaryota</taxon>
        <taxon>Viridiplantae</taxon>
        <taxon>Streptophyta</taxon>
        <taxon>Embryophyta</taxon>
        <taxon>Tracheophyta</taxon>
        <taxon>Spermatophyta</taxon>
        <taxon>Magnoliopsida</taxon>
        <taxon>eudicotyledons</taxon>
        <taxon>Gunneridae</taxon>
        <taxon>Pentapetalae</taxon>
        <taxon>Caryophyllales</taxon>
        <taxon>Caryophyllaceae</taxon>
        <taxon>Caryophylleae</taxon>
        <taxon>Saponaria</taxon>
    </lineage>
</organism>
<dbReference type="GO" id="GO:0005737">
    <property type="term" value="C:cytoplasm"/>
    <property type="evidence" value="ECO:0007669"/>
    <property type="project" value="UniProtKB-ARBA"/>
</dbReference>
<evidence type="ECO:0000313" key="7">
    <source>
        <dbReference type="EMBL" id="KAK9748637.1"/>
    </source>
</evidence>
<accession>A0AAW1MTE7</accession>
<protein>
    <recommendedName>
        <fullName evidence="6">EF-hand domain-containing protein</fullName>
    </recommendedName>
</protein>
<reference evidence="7" key="1">
    <citation type="submission" date="2024-03" db="EMBL/GenBank/DDBJ databases">
        <title>WGS assembly of Saponaria officinalis var. Norfolk2.</title>
        <authorList>
            <person name="Jenkins J."/>
            <person name="Shu S."/>
            <person name="Grimwood J."/>
            <person name="Barry K."/>
            <person name="Goodstein D."/>
            <person name="Schmutz J."/>
            <person name="Leebens-Mack J."/>
            <person name="Osbourn A."/>
        </authorList>
    </citation>
    <scope>NUCLEOTIDE SEQUENCE [LARGE SCALE GENOMIC DNA]</scope>
    <source>
        <strain evidence="7">JIC</strain>
    </source>
</reference>
<evidence type="ECO:0000256" key="1">
    <source>
        <dbReference type="ARBA" id="ARBA00003291"/>
    </source>
</evidence>
<comment type="caution">
    <text evidence="7">The sequence shown here is derived from an EMBL/GenBank/DDBJ whole genome shotgun (WGS) entry which is preliminary data.</text>
</comment>